<evidence type="ECO:0000259" key="5">
    <source>
        <dbReference type="PROSITE" id="PS50893"/>
    </source>
</evidence>
<proteinExistence type="predicted"/>
<gene>
    <name evidence="6" type="ORF">BMONG18_0166</name>
</gene>
<feature type="region of interest" description="Disordered" evidence="4">
    <location>
        <begin position="1"/>
        <end position="36"/>
    </location>
</feature>
<dbReference type="EMBL" id="QRAJ01000001">
    <property type="protein sequence ID" value="ROT87626.1"/>
    <property type="molecule type" value="Genomic_DNA"/>
</dbReference>
<dbReference type="PANTHER" id="PTHR42788:SF13">
    <property type="entry name" value="ALIPHATIC SULFONATES IMPORT ATP-BINDING PROTEIN SSUB"/>
    <property type="match status" value="1"/>
</dbReference>
<keyword evidence="3 6" id="KW-0067">ATP-binding</keyword>
<name>A0A423UFY5_9BIFI</name>
<feature type="compositionally biased region" description="Low complexity" evidence="4">
    <location>
        <begin position="1"/>
        <end position="11"/>
    </location>
</feature>
<dbReference type="Pfam" id="PF09821">
    <property type="entry name" value="AAA_assoc_C"/>
    <property type="match status" value="1"/>
</dbReference>
<comment type="caution">
    <text evidence="6">The sequence shown here is derived from an EMBL/GenBank/DDBJ whole genome shotgun (WGS) entry which is preliminary data.</text>
</comment>
<dbReference type="InterPro" id="IPR003439">
    <property type="entry name" value="ABC_transporter-like_ATP-bd"/>
</dbReference>
<feature type="compositionally biased region" description="Low complexity" evidence="4">
    <location>
        <begin position="402"/>
        <end position="435"/>
    </location>
</feature>
<dbReference type="PROSITE" id="PS50893">
    <property type="entry name" value="ABC_TRANSPORTER_2"/>
    <property type="match status" value="1"/>
</dbReference>
<evidence type="ECO:0000313" key="7">
    <source>
        <dbReference type="Proteomes" id="UP000285266"/>
    </source>
</evidence>
<dbReference type="Gene3D" id="3.40.50.300">
    <property type="entry name" value="P-loop containing nucleotide triphosphate hydrolases"/>
    <property type="match status" value="1"/>
</dbReference>
<feature type="compositionally biased region" description="Polar residues" evidence="4">
    <location>
        <begin position="48"/>
        <end position="70"/>
    </location>
</feature>
<dbReference type="InterPro" id="IPR050166">
    <property type="entry name" value="ABC_transporter_ATP-bind"/>
</dbReference>
<keyword evidence="2" id="KW-0547">Nucleotide-binding</keyword>
<keyword evidence="1" id="KW-0813">Transport</keyword>
<feature type="region of interest" description="Disordered" evidence="4">
    <location>
        <begin position="356"/>
        <end position="464"/>
    </location>
</feature>
<sequence>MNDTTMNLNDMNDTHDTDTTNTTTAPQDGATPTEKTRDIMTTTNRTVQQTAGITADNQTDNRTSAGSTATAHDAGNGADPTTIISAQHIDKHFTSDTGTALSVLHDLSFDLHEDEIVAILGRSGAGKSTFLRILAGLVPPSAGTVAYRGTPLSGPNPGVALVFQTFALMPWLTVQDNVELGLAARGVPRGQRTPVALAAIDSIGLDGFESAYPKELSGGMRQRVGIARALVLRPDALFMDEPFSALDVLTAENLRQEVLKLWKEKNRGIKSILIVTHNIEEAVQMADRVVVLGPHPGHLIAQMPVNLPRPRDKHSAAFGDMVDTLYAILTGKSNTEQETAGRAGVAAGTAEGTAATATTATTATSASTSPATSTSTSAAAETRFADTKAGAAQSGAKGPGASGSEATSSAHAGTAGTGTTDAAAAHAGAPHSETATSQPTASQPATSPVATSTDAPAASRSTALPNVTPGGLAGLLDMIAANPDGIDLADLASALSFEVDDLFPLVDAGVMLGVLTVDAGHVTLTAAGRSWESADILEAKRVFAGLALKHAPLVKTIDHALKQSKSQELHGELFLDLLRGRHTDEEARQQFHIAVSWGRYGELFDYDADDDTLTLDEANKG</sequence>
<evidence type="ECO:0000256" key="4">
    <source>
        <dbReference type="SAM" id="MobiDB-lite"/>
    </source>
</evidence>
<dbReference type="InterPro" id="IPR027417">
    <property type="entry name" value="P-loop_NTPase"/>
</dbReference>
<feature type="compositionally biased region" description="Low complexity" evidence="4">
    <location>
        <begin position="356"/>
        <end position="382"/>
    </location>
</feature>
<protein>
    <submittedName>
        <fullName evidence="6">ABC transporter ATP-binding protein</fullName>
    </submittedName>
</protein>
<dbReference type="CDD" id="cd03293">
    <property type="entry name" value="ABC_NrtD_SsuB_transporters"/>
    <property type="match status" value="1"/>
</dbReference>
<dbReference type="GO" id="GO:0005524">
    <property type="term" value="F:ATP binding"/>
    <property type="evidence" value="ECO:0007669"/>
    <property type="project" value="UniProtKB-KW"/>
</dbReference>
<dbReference type="Proteomes" id="UP000285266">
    <property type="component" value="Unassembled WGS sequence"/>
</dbReference>
<evidence type="ECO:0000256" key="2">
    <source>
        <dbReference type="ARBA" id="ARBA00022741"/>
    </source>
</evidence>
<dbReference type="GO" id="GO:0016887">
    <property type="term" value="F:ATP hydrolysis activity"/>
    <property type="evidence" value="ECO:0007669"/>
    <property type="project" value="InterPro"/>
</dbReference>
<dbReference type="InterPro" id="IPR003593">
    <property type="entry name" value="AAA+_ATPase"/>
</dbReference>
<feature type="region of interest" description="Disordered" evidence="4">
    <location>
        <begin position="48"/>
        <end position="81"/>
    </location>
</feature>
<feature type="domain" description="ABC transporter" evidence="5">
    <location>
        <begin position="84"/>
        <end position="319"/>
    </location>
</feature>
<dbReference type="InterPro" id="IPR017871">
    <property type="entry name" value="ABC_transporter-like_CS"/>
</dbReference>
<reference evidence="6 7" key="1">
    <citation type="submission" date="2018-07" db="EMBL/GenBank/DDBJ databases">
        <title>The role of parmesan cheese in vectoring bovine microbiota.</title>
        <authorList>
            <person name="Lugli G.A."/>
            <person name="Milani C."/>
        </authorList>
    </citation>
    <scope>NUCLEOTIDE SEQUENCE [LARGE SCALE GENOMIC DNA]</scope>
    <source>
        <strain evidence="6 7">BMONG18</strain>
    </source>
</reference>
<dbReference type="InterPro" id="IPR018632">
    <property type="entry name" value="AAA-associated_dom_C"/>
</dbReference>
<dbReference type="SUPFAM" id="SSF52540">
    <property type="entry name" value="P-loop containing nucleoside triphosphate hydrolases"/>
    <property type="match status" value="1"/>
</dbReference>
<evidence type="ECO:0000256" key="1">
    <source>
        <dbReference type="ARBA" id="ARBA00022448"/>
    </source>
</evidence>
<evidence type="ECO:0000256" key="3">
    <source>
        <dbReference type="ARBA" id="ARBA00022840"/>
    </source>
</evidence>
<dbReference type="AlphaFoldDB" id="A0A423UFY5"/>
<feature type="compositionally biased region" description="Polar residues" evidence="4">
    <location>
        <begin position="436"/>
        <end position="464"/>
    </location>
</feature>
<accession>A0A423UFY5</accession>
<evidence type="ECO:0000313" key="6">
    <source>
        <dbReference type="EMBL" id="ROT87626.1"/>
    </source>
</evidence>
<dbReference type="SMART" id="SM00382">
    <property type="entry name" value="AAA"/>
    <property type="match status" value="1"/>
</dbReference>
<dbReference type="PANTHER" id="PTHR42788">
    <property type="entry name" value="TAURINE IMPORT ATP-BINDING PROTEIN-RELATED"/>
    <property type="match status" value="1"/>
</dbReference>
<dbReference type="PROSITE" id="PS00211">
    <property type="entry name" value="ABC_TRANSPORTER_1"/>
    <property type="match status" value="1"/>
</dbReference>
<dbReference type="Pfam" id="PF00005">
    <property type="entry name" value="ABC_tran"/>
    <property type="match status" value="1"/>
</dbReference>
<organism evidence="6 7">
    <name type="scientific">Bifidobacterium mongoliense</name>
    <dbReference type="NCBI Taxonomy" id="518643"/>
    <lineage>
        <taxon>Bacteria</taxon>
        <taxon>Bacillati</taxon>
        <taxon>Actinomycetota</taxon>
        <taxon>Actinomycetes</taxon>
        <taxon>Bifidobacteriales</taxon>
        <taxon>Bifidobacteriaceae</taxon>
        <taxon>Bifidobacterium</taxon>
    </lineage>
</organism>